<evidence type="ECO:0000256" key="5">
    <source>
        <dbReference type="ARBA" id="ARBA00020164"/>
    </source>
</evidence>
<organism evidence="10 11">
    <name type="scientific">Massilia mucilaginosa</name>
    <dbReference type="NCBI Taxonomy" id="2609282"/>
    <lineage>
        <taxon>Bacteria</taxon>
        <taxon>Pseudomonadati</taxon>
        <taxon>Pseudomonadota</taxon>
        <taxon>Betaproteobacteria</taxon>
        <taxon>Burkholderiales</taxon>
        <taxon>Oxalobacteraceae</taxon>
        <taxon>Telluria group</taxon>
        <taxon>Massilia</taxon>
    </lineage>
</organism>
<dbReference type="PANTHER" id="PTHR35524">
    <property type="entry name" value="ALPHA-ACETOLACTATE DECARBOXYLASE"/>
    <property type="match status" value="1"/>
</dbReference>
<dbReference type="Pfam" id="PF03306">
    <property type="entry name" value="AAL_decarboxy"/>
    <property type="match status" value="1"/>
</dbReference>
<name>A0ABX0NTV9_9BURK</name>
<feature type="region of interest" description="Disordered" evidence="9">
    <location>
        <begin position="107"/>
        <end position="133"/>
    </location>
</feature>
<keyword evidence="8" id="KW-0456">Lyase</keyword>
<reference evidence="10 11" key="1">
    <citation type="submission" date="2019-10" db="EMBL/GenBank/DDBJ databases">
        <title>Taxonomy of Antarctic Massilia spp.: description of Massilia rubra sp. nov., Massilia aquatica sp. nov., Massilia mucilaginosa sp. nov., Massilia frigida sp. nov. isolated from streams, lakes and regoliths.</title>
        <authorList>
            <person name="Holochova P."/>
            <person name="Sedlacek I."/>
            <person name="Kralova S."/>
            <person name="Maslanova I."/>
            <person name="Busse H.-J."/>
            <person name="Stankova E."/>
            <person name="Vrbovska V."/>
            <person name="Kovarovic V."/>
            <person name="Bartak M."/>
            <person name="Svec P."/>
            <person name="Pantucek R."/>
        </authorList>
    </citation>
    <scope>NUCLEOTIDE SEQUENCE [LARGE SCALE GENOMIC DNA]</scope>
    <source>
        <strain evidence="10 11">CCM 8733</strain>
    </source>
</reference>
<keyword evidence="6" id="KW-0210">Decarboxylase</keyword>
<comment type="catalytic activity">
    <reaction evidence="1">
        <text>(2S)-2-acetolactate + H(+) = (R)-acetoin + CO2</text>
        <dbReference type="Rhea" id="RHEA:21580"/>
        <dbReference type="ChEBI" id="CHEBI:15378"/>
        <dbReference type="ChEBI" id="CHEBI:15686"/>
        <dbReference type="ChEBI" id="CHEBI:16526"/>
        <dbReference type="ChEBI" id="CHEBI:58476"/>
        <dbReference type="EC" id="4.1.1.5"/>
    </reaction>
</comment>
<accession>A0ABX0NTV9</accession>
<evidence type="ECO:0000256" key="3">
    <source>
        <dbReference type="ARBA" id="ARBA00007106"/>
    </source>
</evidence>
<protein>
    <recommendedName>
        <fullName evidence="5">Alpha-acetolactate decarboxylase</fullName>
        <ecNumber evidence="4">4.1.1.5</ecNumber>
    </recommendedName>
</protein>
<comment type="pathway">
    <text evidence="2">Polyol metabolism; (R,R)-butane-2,3-diol biosynthesis; (R,R)-butane-2,3-diol from pyruvate: step 2/3.</text>
</comment>
<dbReference type="EC" id="4.1.1.5" evidence="4"/>
<evidence type="ECO:0000313" key="10">
    <source>
        <dbReference type="EMBL" id="NHZ90277.1"/>
    </source>
</evidence>
<gene>
    <name evidence="10" type="ORF">F2P45_14810</name>
</gene>
<evidence type="ECO:0000256" key="2">
    <source>
        <dbReference type="ARBA" id="ARBA00005170"/>
    </source>
</evidence>
<sequence>MAALVALAGQQLGNKNMFYALQIKGRVSGISTRAIPAQVRPYRPLAEVSKSQDVFTHAAVAGALAGIHSPSLSKGQRAGLPLALHPGRAQLRRLEVELPLNEDFARADQDKDRAAGLRKVESAQHDKDGGHKP</sequence>
<dbReference type="InterPro" id="IPR005128">
    <property type="entry name" value="Acetolactate_a_deCO2ase"/>
</dbReference>
<comment type="similarity">
    <text evidence="3">Belongs to the alpha-acetolactate decarboxylase family.</text>
</comment>
<evidence type="ECO:0000256" key="8">
    <source>
        <dbReference type="ARBA" id="ARBA00023239"/>
    </source>
</evidence>
<proteinExistence type="inferred from homology"/>
<evidence type="ECO:0000256" key="1">
    <source>
        <dbReference type="ARBA" id="ARBA00001784"/>
    </source>
</evidence>
<evidence type="ECO:0000256" key="7">
    <source>
        <dbReference type="ARBA" id="ARBA00023061"/>
    </source>
</evidence>
<dbReference type="SUPFAM" id="SSF117856">
    <property type="entry name" value="AF0104/ALDC/Ptd012-like"/>
    <property type="match status" value="1"/>
</dbReference>
<comment type="caution">
    <text evidence="10">The sequence shown here is derived from an EMBL/GenBank/DDBJ whole genome shotgun (WGS) entry which is preliminary data.</text>
</comment>
<keyword evidence="11" id="KW-1185">Reference proteome</keyword>
<evidence type="ECO:0000256" key="9">
    <source>
        <dbReference type="SAM" id="MobiDB-lite"/>
    </source>
</evidence>
<evidence type="ECO:0000256" key="4">
    <source>
        <dbReference type="ARBA" id="ARBA00013204"/>
    </source>
</evidence>
<dbReference type="EMBL" id="WHJH01000015">
    <property type="protein sequence ID" value="NHZ90277.1"/>
    <property type="molecule type" value="Genomic_DNA"/>
</dbReference>
<keyword evidence="7" id="KW-0005">Acetoin biosynthesis</keyword>
<evidence type="ECO:0000256" key="6">
    <source>
        <dbReference type="ARBA" id="ARBA00022793"/>
    </source>
</evidence>
<evidence type="ECO:0000313" key="11">
    <source>
        <dbReference type="Proteomes" id="UP000609726"/>
    </source>
</evidence>
<dbReference type="Proteomes" id="UP000609726">
    <property type="component" value="Unassembled WGS sequence"/>
</dbReference>
<dbReference type="Gene3D" id="3.30.1330.80">
    <property type="entry name" value="Hypothetical protein, similar to alpha- acetolactate decarboxylase, domain 2"/>
    <property type="match status" value="1"/>
</dbReference>
<dbReference type="PANTHER" id="PTHR35524:SF1">
    <property type="entry name" value="ALPHA-ACETOLACTATE DECARBOXYLASE"/>
    <property type="match status" value="1"/>
</dbReference>